<dbReference type="AlphaFoldDB" id="A0A3R6XKL1"/>
<dbReference type="PANTHER" id="PTHR19303:SF57">
    <property type="entry name" value="HTH CENPB-TYPE DOMAIN-CONTAINING PROTEIN"/>
    <property type="match status" value="1"/>
</dbReference>
<accession>A0A3R6XKL1</accession>
<reference evidence="2 3" key="1">
    <citation type="submission" date="2018-08" db="EMBL/GenBank/DDBJ databases">
        <title>Aphanomyces genome sequencing and annotation.</title>
        <authorList>
            <person name="Minardi D."/>
            <person name="Oidtmann B."/>
            <person name="Van Der Giezen M."/>
            <person name="Studholme D.J."/>
        </authorList>
    </citation>
    <scope>NUCLEOTIDE SEQUENCE [LARGE SCALE GENOMIC DNA]</scope>
    <source>
        <strain evidence="2 3">Sv</strain>
    </source>
</reference>
<evidence type="ECO:0000313" key="3">
    <source>
        <dbReference type="Proteomes" id="UP000285712"/>
    </source>
</evidence>
<dbReference type="EMBL" id="QUTG01005942">
    <property type="protein sequence ID" value="RHY84764.1"/>
    <property type="molecule type" value="Genomic_DNA"/>
</dbReference>
<dbReference type="PANTHER" id="PTHR19303">
    <property type="entry name" value="TRANSPOSON"/>
    <property type="match status" value="1"/>
</dbReference>
<dbReference type="VEuPathDB" id="FungiDB:H257_11649"/>
<dbReference type="GO" id="GO:0005634">
    <property type="term" value="C:nucleus"/>
    <property type="evidence" value="ECO:0007669"/>
    <property type="project" value="TreeGrafter"/>
</dbReference>
<name>A0A3R6XKL1_APHAT</name>
<proteinExistence type="predicted"/>
<dbReference type="InterPro" id="IPR050863">
    <property type="entry name" value="CenT-Element_Derived"/>
</dbReference>
<comment type="caution">
    <text evidence="2">The sequence shown here is derived from an EMBL/GenBank/DDBJ whole genome shotgun (WGS) entry which is preliminary data.</text>
</comment>
<dbReference type="GO" id="GO:0003677">
    <property type="term" value="F:DNA binding"/>
    <property type="evidence" value="ECO:0007669"/>
    <property type="project" value="TreeGrafter"/>
</dbReference>
<protein>
    <recommendedName>
        <fullName evidence="1">DDE-1 domain-containing protein</fullName>
    </recommendedName>
</protein>
<organism evidence="2 3">
    <name type="scientific">Aphanomyces astaci</name>
    <name type="common">Crayfish plague agent</name>
    <dbReference type="NCBI Taxonomy" id="112090"/>
    <lineage>
        <taxon>Eukaryota</taxon>
        <taxon>Sar</taxon>
        <taxon>Stramenopiles</taxon>
        <taxon>Oomycota</taxon>
        <taxon>Saprolegniomycetes</taxon>
        <taxon>Saprolegniales</taxon>
        <taxon>Verrucalvaceae</taxon>
        <taxon>Aphanomyces</taxon>
    </lineage>
</organism>
<dbReference type="Proteomes" id="UP000285712">
    <property type="component" value="Unassembled WGS sequence"/>
</dbReference>
<sequence length="400" mass="45082">MQEASTRDVAADTGIPKSNLARWKKQSSDILHFEGTMKRFHLHGAGRPVMIPNADGLEAFMHKRRDAELALTCTHLVNYLKRNHKPWLEQYLSDRQSGYKSLLKFFQQFCAHHGFTRQKPARSKQTQAQLEKVRQEFAQDFNVAFSGFSPSVIINVDETGMTYDMPPHAIWSVKGGSSKISSGEKHSYRMTAVLPVRANGEKLPILFILRGEPGGRIETVRGGSSKISSGEKHSYRMTAVLSVRANGDKLPILFVLRGAPGGLIEQNEFDTFPIGHYYSVQESAWMDERVWAFYLRKVLKPQVREPTVLLLDNFDPHVSKQEQRIASEECGCVVAPIPPNATSAVQPLDVGVMAPFKRHMRNLWLEEELIEGTDSDVDLMTVPAQQKRLNPGLTQDTQRV</sequence>
<feature type="domain" description="DDE-1" evidence="1">
    <location>
        <begin position="236"/>
        <end position="372"/>
    </location>
</feature>
<dbReference type="Pfam" id="PF03184">
    <property type="entry name" value="DDE_1"/>
    <property type="match status" value="1"/>
</dbReference>
<gene>
    <name evidence="2" type="ORF">DYB35_011422</name>
</gene>
<evidence type="ECO:0000259" key="1">
    <source>
        <dbReference type="Pfam" id="PF03184"/>
    </source>
</evidence>
<evidence type="ECO:0000313" key="2">
    <source>
        <dbReference type="EMBL" id="RHY84764.1"/>
    </source>
</evidence>
<dbReference type="InterPro" id="IPR004875">
    <property type="entry name" value="DDE_SF_endonuclease_dom"/>
</dbReference>